<dbReference type="InterPro" id="IPR000834">
    <property type="entry name" value="Peptidase_M14"/>
</dbReference>
<keyword evidence="11" id="KW-1185">Reference proteome</keyword>
<feature type="chain" id="PRO_5037986716" evidence="8">
    <location>
        <begin position="25"/>
        <end position="892"/>
    </location>
</feature>
<evidence type="ECO:0000256" key="2">
    <source>
        <dbReference type="ARBA" id="ARBA00005988"/>
    </source>
</evidence>
<dbReference type="AlphaFoldDB" id="A0A919ATC9"/>
<protein>
    <submittedName>
        <fullName evidence="10">Peptidase M14</fullName>
    </submittedName>
</protein>
<evidence type="ECO:0000313" key="11">
    <source>
        <dbReference type="Proteomes" id="UP000630923"/>
    </source>
</evidence>
<dbReference type="Gene3D" id="3.40.50.880">
    <property type="match status" value="1"/>
</dbReference>
<dbReference type="CDD" id="cd03143">
    <property type="entry name" value="A4_beta-galactosidase_middle_domain"/>
    <property type="match status" value="1"/>
</dbReference>
<dbReference type="GO" id="GO:0004181">
    <property type="term" value="F:metallocarboxypeptidase activity"/>
    <property type="evidence" value="ECO:0007669"/>
    <property type="project" value="InterPro"/>
</dbReference>
<dbReference type="PROSITE" id="PS52035">
    <property type="entry name" value="PEPTIDASE_M14"/>
    <property type="match status" value="1"/>
</dbReference>
<keyword evidence="6" id="KW-0482">Metalloprotease</keyword>
<keyword evidence="4" id="KW-0378">Hydrolase</keyword>
<accession>A0A919ATC9</accession>
<dbReference type="EMBL" id="BNCI01000002">
    <property type="protein sequence ID" value="GHF23222.1"/>
    <property type="molecule type" value="Genomic_DNA"/>
</dbReference>
<evidence type="ECO:0000256" key="8">
    <source>
        <dbReference type="SAM" id="SignalP"/>
    </source>
</evidence>
<keyword evidence="8" id="KW-0732">Signal</keyword>
<reference evidence="10" key="1">
    <citation type="journal article" date="2014" name="Int. J. Syst. Evol. Microbiol.">
        <title>Complete genome sequence of Corynebacterium casei LMG S-19264T (=DSM 44701T), isolated from a smear-ripened cheese.</title>
        <authorList>
            <consortium name="US DOE Joint Genome Institute (JGI-PGF)"/>
            <person name="Walter F."/>
            <person name="Albersmeier A."/>
            <person name="Kalinowski J."/>
            <person name="Ruckert C."/>
        </authorList>
    </citation>
    <scope>NUCLEOTIDE SEQUENCE</scope>
    <source>
        <strain evidence="10">KCTC 42590</strain>
    </source>
</reference>
<dbReference type="CDD" id="cd06238">
    <property type="entry name" value="M14-like"/>
    <property type="match status" value="1"/>
</dbReference>
<name>A0A919ATC9_9PROT</name>
<gene>
    <name evidence="10" type="ORF">GCM10017044_17100</name>
</gene>
<dbReference type="InterPro" id="IPR029062">
    <property type="entry name" value="Class_I_gatase-like"/>
</dbReference>
<dbReference type="GO" id="GO:0006508">
    <property type="term" value="P:proteolysis"/>
    <property type="evidence" value="ECO:0007669"/>
    <property type="project" value="UniProtKB-KW"/>
</dbReference>
<feature type="domain" description="Peptidase M14" evidence="9">
    <location>
        <begin position="53"/>
        <end position="422"/>
    </location>
</feature>
<evidence type="ECO:0000256" key="7">
    <source>
        <dbReference type="PROSITE-ProRule" id="PRU01379"/>
    </source>
</evidence>
<evidence type="ECO:0000313" key="10">
    <source>
        <dbReference type="EMBL" id="GHF23222.1"/>
    </source>
</evidence>
<dbReference type="Pfam" id="PF00246">
    <property type="entry name" value="Peptidase_M14"/>
    <property type="match status" value="1"/>
</dbReference>
<evidence type="ECO:0000256" key="5">
    <source>
        <dbReference type="ARBA" id="ARBA00022833"/>
    </source>
</evidence>
<organism evidence="10 11">
    <name type="scientific">Kordiimonas sediminis</name>
    <dbReference type="NCBI Taxonomy" id="1735581"/>
    <lineage>
        <taxon>Bacteria</taxon>
        <taxon>Pseudomonadati</taxon>
        <taxon>Pseudomonadota</taxon>
        <taxon>Alphaproteobacteria</taxon>
        <taxon>Kordiimonadales</taxon>
        <taxon>Kordiimonadaceae</taxon>
        <taxon>Kordiimonas</taxon>
    </lineage>
</organism>
<dbReference type="GO" id="GO:0008270">
    <property type="term" value="F:zinc ion binding"/>
    <property type="evidence" value="ECO:0007669"/>
    <property type="project" value="InterPro"/>
</dbReference>
<dbReference type="PANTHER" id="PTHR11705:SF143">
    <property type="entry name" value="SLL0236 PROTEIN"/>
    <property type="match status" value="1"/>
</dbReference>
<dbReference type="RefSeq" id="WP_191251979.1">
    <property type="nucleotide sequence ID" value="NZ_BNCI01000002.1"/>
</dbReference>
<dbReference type="PANTHER" id="PTHR11705">
    <property type="entry name" value="PROTEASE FAMILY M14 CARBOXYPEPTIDASE A,B"/>
    <property type="match status" value="1"/>
</dbReference>
<evidence type="ECO:0000256" key="6">
    <source>
        <dbReference type="ARBA" id="ARBA00023049"/>
    </source>
</evidence>
<dbReference type="Proteomes" id="UP000630923">
    <property type="component" value="Unassembled WGS sequence"/>
</dbReference>
<dbReference type="Gene3D" id="3.40.630.10">
    <property type="entry name" value="Zn peptidases"/>
    <property type="match status" value="1"/>
</dbReference>
<dbReference type="SUPFAM" id="SSF53187">
    <property type="entry name" value="Zn-dependent exopeptidases"/>
    <property type="match status" value="1"/>
</dbReference>
<dbReference type="SMART" id="SM00631">
    <property type="entry name" value="Zn_pept"/>
    <property type="match status" value="1"/>
</dbReference>
<comment type="caution">
    <text evidence="10">The sequence shown here is derived from an EMBL/GenBank/DDBJ whole genome shotgun (WGS) entry which is preliminary data.</text>
</comment>
<feature type="signal peptide" evidence="8">
    <location>
        <begin position="1"/>
        <end position="24"/>
    </location>
</feature>
<reference evidence="10" key="2">
    <citation type="submission" date="2020-09" db="EMBL/GenBank/DDBJ databases">
        <authorList>
            <person name="Sun Q."/>
            <person name="Kim S."/>
        </authorList>
    </citation>
    <scope>NUCLEOTIDE SEQUENCE</scope>
    <source>
        <strain evidence="10">KCTC 42590</strain>
    </source>
</reference>
<evidence type="ECO:0000256" key="4">
    <source>
        <dbReference type="ARBA" id="ARBA00022801"/>
    </source>
</evidence>
<sequence length="892" mass="98727">MFKSTKRLFLAAVLTVVTALGVTADQNRYWPNADYDPSIPTVKSVLGYNSGDKITLHGDMQSYFSALEAAAPNRLKVFEYGTSWEGRKLIYVAISSPENLAKLDTFEEGMQALADPRKTDAAAAKALVADLPASIWLAYSVHGNEISSTDAAMQTAYHLLASRGDKRSAEILSNTIVFINPLQNPDGRDRFITRFRSTMGLEADSDRISAEHNEPWPSGRTNHYLFDLNRDWITLSQPETQGHVAALQKYYPLVFVDVHEMGGDSSYYFAPEAIPFNPHIAQHQRDSLFIFGKNNAKWFDKFGLDYFTRDVFDAFYPGYGASWPSYYGAVSMTYEQASSRGLKYRRMDGTEFDYFSTVRNHFITSMATAESVSQNRETFLSNFYDYQVTAIEEGRKEKGKRSYIFPAKTDTADARKLMGILAAQGVEITRANEGFKACGTNYDAGAFIIDSAQPRKRLLRSVLDPQVDMEDFFLEETERKRRKNISHDIYDVTAWSLTKMFNLDVAMCGNSVAVNGTPVSSDRVDPFTVENTNATVAYLVPWTDGASSRLMAQALRRGLTVKSNDQQFVQNGRTFGRGTLIFDVADNAEDLGQTLAALAKETGAEVLGIDSSWIDSGMDFGSRAVFPVLAPKVAIAWDEPTSQLSAGNTRFVIERQIGYPVTAIRTPMLARADLSRYDVIILPSSWGNYASALGDAKNLSDWVKKGGVLIANGSATRFLTDEKVGLLALKREAQIKEAKDPVKAENGLVPGQAFTSLEDMKKATEPANERPDSVPGVLTHAAIDQDHWITAGVKDTLNVLYAGRDIYAPIELNTGTNAVYFKGADELFSSGYLWDEVKTQLAYKPFTVVQPSGRGFVIAFTSEPTTRAYLDGLKLLYANAIFRGAAHATPTR</sequence>
<dbReference type="SUPFAM" id="SSF52317">
    <property type="entry name" value="Class I glutamine amidotransferase-like"/>
    <property type="match status" value="1"/>
</dbReference>
<comment type="similarity">
    <text evidence="2 7">Belongs to the peptidase M14 family.</text>
</comment>
<keyword evidence="5" id="KW-0862">Zinc</keyword>
<evidence type="ECO:0000259" key="9">
    <source>
        <dbReference type="PROSITE" id="PS52035"/>
    </source>
</evidence>
<feature type="active site" description="Proton donor/acceptor" evidence="7">
    <location>
        <position position="397"/>
    </location>
</feature>
<proteinExistence type="inferred from homology"/>
<evidence type="ECO:0000256" key="1">
    <source>
        <dbReference type="ARBA" id="ARBA00001947"/>
    </source>
</evidence>
<comment type="cofactor">
    <cofactor evidence="1">
        <name>Zn(2+)</name>
        <dbReference type="ChEBI" id="CHEBI:29105"/>
    </cofactor>
</comment>
<dbReference type="GO" id="GO:0005615">
    <property type="term" value="C:extracellular space"/>
    <property type="evidence" value="ECO:0007669"/>
    <property type="project" value="TreeGrafter"/>
</dbReference>
<evidence type="ECO:0000256" key="3">
    <source>
        <dbReference type="ARBA" id="ARBA00022670"/>
    </source>
</evidence>
<keyword evidence="3" id="KW-0645">Protease</keyword>